<keyword evidence="5 10" id="KW-0479">Metal-binding</keyword>
<keyword evidence="12" id="KW-1003">Cell membrane</keyword>
<reference evidence="13 14" key="1">
    <citation type="submission" date="2016-10" db="EMBL/GenBank/DDBJ databases">
        <authorList>
            <person name="de Groot N.N."/>
        </authorList>
    </citation>
    <scope>NUCLEOTIDE SEQUENCE [LARGE SCALE GENOMIC DNA]</scope>
    <source>
        <strain evidence="13 14">DSM 18979</strain>
    </source>
</reference>
<keyword evidence="14" id="KW-1185">Reference proteome</keyword>
<keyword evidence="12" id="KW-0472">Membrane</keyword>
<dbReference type="PIRSF" id="PIRSF006268">
    <property type="entry name" value="ApbE"/>
    <property type="match status" value="1"/>
</dbReference>
<keyword evidence="3 10" id="KW-0285">Flavoprotein</keyword>
<dbReference type="PROSITE" id="PS51257">
    <property type="entry name" value="PROKAR_LIPOPROTEIN"/>
    <property type="match status" value="1"/>
</dbReference>
<dbReference type="GO" id="GO:0016740">
    <property type="term" value="F:transferase activity"/>
    <property type="evidence" value="ECO:0007669"/>
    <property type="project" value="UniProtKB-UniRule"/>
</dbReference>
<dbReference type="EC" id="2.7.1.180" evidence="1 10"/>
<dbReference type="EMBL" id="FOHU01000007">
    <property type="protein sequence ID" value="SET27049.1"/>
    <property type="molecule type" value="Genomic_DNA"/>
</dbReference>
<keyword evidence="6 10" id="KW-0274">FAD</keyword>
<keyword evidence="12 13" id="KW-0449">Lipoprotein</keyword>
<dbReference type="InterPro" id="IPR024932">
    <property type="entry name" value="ApbE"/>
</dbReference>
<comment type="function">
    <text evidence="12">Flavin transferase that catalyzes the transfer of the FMN moiety of FAD and its covalent binding to the hydroxyl group of a threonine residue in a target flavoprotein.</text>
</comment>
<dbReference type="AlphaFoldDB" id="A0A1I0D4V2"/>
<proteinExistence type="inferred from homology"/>
<dbReference type="RefSeq" id="WP_244272683.1">
    <property type="nucleotide sequence ID" value="NZ_FOHU01000007.1"/>
</dbReference>
<evidence type="ECO:0000256" key="5">
    <source>
        <dbReference type="ARBA" id="ARBA00022723"/>
    </source>
</evidence>
<feature type="binding site" evidence="11">
    <location>
        <position position="301"/>
    </location>
    <ligand>
        <name>Mg(2+)</name>
        <dbReference type="ChEBI" id="CHEBI:18420"/>
    </ligand>
</feature>
<evidence type="ECO:0000256" key="10">
    <source>
        <dbReference type="PIRNR" id="PIRNR006268"/>
    </source>
</evidence>
<dbReference type="SUPFAM" id="SSF143631">
    <property type="entry name" value="ApbE-like"/>
    <property type="match status" value="1"/>
</dbReference>
<comment type="catalytic activity">
    <reaction evidence="9 10 12">
        <text>L-threonyl-[protein] + FAD = FMN-L-threonyl-[protein] + AMP + H(+)</text>
        <dbReference type="Rhea" id="RHEA:36847"/>
        <dbReference type="Rhea" id="RHEA-COMP:11060"/>
        <dbReference type="Rhea" id="RHEA-COMP:11061"/>
        <dbReference type="ChEBI" id="CHEBI:15378"/>
        <dbReference type="ChEBI" id="CHEBI:30013"/>
        <dbReference type="ChEBI" id="CHEBI:57692"/>
        <dbReference type="ChEBI" id="CHEBI:74257"/>
        <dbReference type="ChEBI" id="CHEBI:456215"/>
        <dbReference type="EC" id="2.7.1.180"/>
    </reaction>
</comment>
<comment type="similarity">
    <text evidence="10 12">Belongs to the ApbE family.</text>
</comment>
<dbReference type="Proteomes" id="UP000199568">
    <property type="component" value="Unassembled WGS sequence"/>
</dbReference>
<dbReference type="GO" id="GO:0046872">
    <property type="term" value="F:metal ion binding"/>
    <property type="evidence" value="ECO:0007669"/>
    <property type="project" value="UniProtKB-UniRule"/>
</dbReference>
<comment type="subcellular location">
    <subcellularLocation>
        <location evidence="12">Cell inner membrane</location>
        <topology evidence="12">Lipid-anchor</topology>
        <orientation evidence="12">Periplasmic side</orientation>
    </subcellularLocation>
</comment>
<keyword evidence="4 10" id="KW-0808">Transferase</keyword>
<gene>
    <name evidence="13" type="ORF">SAMN05660297_01857</name>
</gene>
<dbReference type="STRING" id="426128.SAMN05660297_01857"/>
<keyword evidence="12" id="KW-0997">Cell inner membrane</keyword>
<evidence type="ECO:0000256" key="9">
    <source>
        <dbReference type="ARBA" id="ARBA00048540"/>
    </source>
</evidence>
<evidence type="ECO:0000313" key="13">
    <source>
        <dbReference type="EMBL" id="SET27049.1"/>
    </source>
</evidence>
<evidence type="ECO:0000256" key="3">
    <source>
        <dbReference type="ARBA" id="ARBA00022630"/>
    </source>
</evidence>
<dbReference type="PANTHER" id="PTHR30040">
    <property type="entry name" value="THIAMINE BIOSYNTHESIS LIPOPROTEIN APBE"/>
    <property type="match status" value="1"/>
</dbReference>
<keyword evidence="7 10" id="KW-0460">Magnesium</keyword>
<feature type="binding site" evidence="11">
    <location>
        <position position="305"/>
    </location>
    <ligand>
        <name>Mg(2+)</name>
        <dbReference type="ChEBI" id="CHEBI:18420"/>
    </ligand>
</feature>
<dbReference type="GO" id="GO:0005886">
    <property type="term" value="C:plasma membrane"/>
    <property type="evidence" value="ECO:0007669"/>
    <property type="project" value="UniProtKB-SubCell"/>
</dbReference>
<evidence type="ECO:0000256" key="4">
    <source>
        <dbReference type="ARBA" id="ARBA00022679"/>
    </source>
</evidence>
<name>A0A1I0D4V2_9FIRM</name>
<evidence type="ECO:0000256" key="7">
    <source>
        <dbReference type="ARBA" id="ARBA00022842"/>
    </source>
</evidence>
<dbReference type="PANTHER" id="PTHR30040:SF2">
    <property type="entry name" value="FAD:PROTEIN FMN TRANSFERASE"/>
    <property type="match status" value="1"/>
</dbReference>
<evidence type="ECO:0000256" key="1">
    <source>
        <dbReference type="ARBA" id="ARBA00011955"/>
    </source>
</evidence>
<evidence type="ECO:0000256" key="11">
    <source>
        <dbReference type="PIRSR" id="PIRSR006268-2"/>
    </source>
</evidence>
<evidence type="ECO:0000313" key="14">
    <source>
        <dbReference type="Proteomes" id="UP000199568"/>
    </source>
</evidence>
<evidence type="ECO:0000256" key="8">
    <source>
        <dbReference type="ARBA" id="ARBA00031306"/>
    </source>
</evidence>
<evidence type="ECO:0000256" key="6">
    <source>
        <dbReference type="ARBA" id="ARBA00022827"/>
    </source>
</evidence>
<feature type="binding site" evidence="11">
    <location>
        <position position="185"/>
    </location>
    <ligand>
        <name>Mg(2+)</name>
        <dbReference type="ChEBI" id="CHEBI:18420"/>
    </ligand>
</feature>
<comment type="cofactor">
    <cofactor evidence="11">
        <name>Mg(2+)</name>
        <dbReference type="ChEBI" id="CHEBI:18420"/>
    </cofactor>
    <cofactor evidence="11">
        <name>Mn(2+)</name>
        <dbReference type="ChEBI" id="CHEBI:29035"/>
    </cofactor>
    <text evidence="11">Magnesium. Can also use manganese.</text>
</comment>
<accession>A0A1I0D4V2</accession>
<organism evidence="13 14">
    <name type="scientific">Natronincola peptidivorans</name>
    <dbReference type="NCBI Taxonomy" id="426128"/>
    <lineage>
        <taxon>Bacteria</taxon>
        <taxon>Bacillati</taxon>
        <taxon>Bacillota</taxon>
        <taxon>Clostridia</taxon>
        <taxon>Peptostreptococcales</taxon>
        <taxon>Natronincolaceae</taxon>
        <taxon>Natronincola</taxon>
    </lineage>
</organism>
<evidence type="ECO:0000256" key="12">
    <source>
        <dbReference type="RuleBase" id="RU363002"/>
    </source>
</evidence>
<evidence type="ECO:0000256" key="2">
    <source>
        <dbReference type="ARBA" id="ARBA00016337"/>
    </source>
</evidence>
<protein>
    <recommendedName>
        <fullName evidence="2 10">FAD:protein FMN transferase</fullName>
        <ecNumber evidence="1 10">2.7.1.180</ecNumber>
    </recommendedName>
    <alternativeName>
        <fullName evidence="8 10">Flavin transferase</fullName>
    </alternativeName>
</protein>
<sequence>MKIFIHRAKTLLLLLMVSFILISCSEKPDEVLTEQKEQQFVLNTLAAIQIYSPSDEEGNRALSKAYQRVHQIENSMSITIEDSDIYKLNEKAGIESVKVSDETLQVLKSGIDFYELTDGTFNIGLGTLIELWRKSIEASDSDYISQKPSIEEVQWAKNHVDLQQLEIDGSKVYIRDPHMMINLGGIAKGYAVDEAARILKEEGIKSGYVNFGGDIYVMGPKPDGSPWRMGIQNPTIGVSDVIASIELVNKSIVSSGNYERFFIDEETGEHYHHIIDSETGYPTANELVSVSIISNTSMEGDVFSTATFVMGLEEGLHFIESLPDVEGIFVTKDQDVYVTSGIRDSVRIADSSFRLAN</sequence>
<dbReference type="Pfam" id="PF02424">
    <property type="entry name" value="ApbE"/>
    <property type="match status" value="1"/>
</dbReference>
<dbReference type="InterPro" id="IPR003374">
    <property type="entry name" value="ApbE-like_sf"/>
</dbReference>
<dbReference type="Gene3D" id="3.10.520.10">
    <property type="entry name" value="ApbE-like domains"/>
    <property type="match status" value="1"/>
</dbReference>